<dbReference type="InterPro" id="IPR037919">
    <property type="entry name" value="OGT"/>
</dbReference>
<dbReference type="EMBL" id="CAXDID020000019">
    <property type="protein sequence ID" value="CAL5986188.1"/>
    <property type="molecule type" value="Genomic_DNA"/>
</dbReference>
<dbReference type="SUPFAM" id="SSF48452">
    <property type="entry name" value="TPR-like"/>
    <property type="match status" value="1"/>
</dbReference>
<feature type="domain" description="O-GlcNAc transferase C-terminal" evidence="5">
    <location>
        <begin position="508"/>
        <end position="668"/>
    </location>
</feature>
<keyword evidence="4" id="KW-0802">TPR repeat</keyword>
<feature type="domain" description="O-GlcNAc transferase C-terminal" evidence="5">
    <location>
        <begin position="731"/>
        <end position="909"/>
    </location>
</feature>
<evidence type="ECO:0000313" key="8">
    <source>
        <dbReference type="EMBL" id="CAL6113856.1"/>
    </source>
</evidence>
<dbReference type="Gene3D" id="1.25.40.10">
    <property type="entry name" value="Tetratricopeptide repeat domain"/>
    <property type="match status" value="2"/>
</dbReference>
<dbReference type="AlphaFoldDB" id="A0AA86P8N8"/>
<dbReference type="InterPro" id="IPR029489">
    <property type="entry name" value="OGT/SEC/SPY_C"/>
</dbReference>
<keyword evidence="9" id="KW-1185">Reference proteome</keyword>
<reference evidence="6" key="1">
    <citation type="submission" date="2023-06" db="EMBL/GenBank/DDBJ databases">
        <authorList>
            <person name="Kurt Z."/>
        </authorList>
    </citation>
    <scope>NUCLEOTIDE SEQUENCE</scope>
</reference>
<dbReference type="Gene3D" id="3.40.50.2000">
    <property type="entry name" value="Glycogen Phosphorylase B"/>
    <property type="match status" value="1"/>
</dbReference>
<sequence>MSGSADNLDQEFAQALENLMGIQAQKTLIKASEKISDEISGLISHIDEASSEKQVILLFSTCSDEQMKNVCYLLHEQNHTDKIDLLFDSMCVLHPDKTVSYCKIAYSVYMKLKLYDKAVRSLEKQLPFEPIPEKQQQIYLDISALYYLCSKFELAFASIQNVPLSLSTIDFQVKVMREMTHYSKAIDLVSTALSTAAPADQTILAIYLAQILMDLSAYSKAELILTQYNSDNTDYHSILLQLLLFTCKTHTQAQSIQDVENRGVYFNKLIIKSDFSSFQKSKLFFELGNYYYETILPKNALECFMSSIQAVDNNSAKYKIIDLLQNLGMHQLSMQFLQKTQLNYYKTYYYHSLQLINFNKYKEALQVLEKCVQLNENFREAQILKAQCLIQLQRFQEALQLLIKLSSFQEIRIQLMLIQLNQVLARFENYSADARSVVTAVDTYIHRYYRNQEKLNPYNQLHKSPIPQRSTFMHQISFNQSVALGIINANLNNRKLQFLQQRLSQDFPVFTFQHLKDKPSQFIRVGLLLPQTTETPFIHIVYKWFSILNQNNATKIYVYAMDKQVKSPMQAHIQNSVHKYVPLFDADQFQCAKHIYDDQIQILINCNFPGVTKECQICALRPAPIQVQSFNAPGTSGASYYNYVMGDSFTIPTNYFGYYTEQIMQMSRPICYSIYSADLFTDNELNNSSFSTDLNTKINLSSVLDEIELVSQPSTTTPPTKIIPNGKRNMKKYLQIPENAFVFACLSKIYKLEPLLLNLLSKLLRTKENSVLLLLGYPEEASVNLSNYFLEREQKVFFLKSYNPIEQAKFTLVVDLYVDSAKMCGQHSVTGALLANIPVVCFPGTHMCQRQTGSMLSYLNVSELICTSWEDMYQKANKLANDTLYYETVKNKISKTRTKLFDLNGYLNELKEMLQIVWNQWQIGLQPICTVSMNKRETQKIDRQ</sequence>
<dbReference type="PANTHER" id="PTHR44366:SF1">
    <property type="entry name" value="UDP-N-ACETYLGLUCOSAMINE--PEPTIDE N-ACETYLGLUCOSAMINYLTRANSFERASE 110 KDA SUBUNIT"/>
    <property type="match status" value="1"/>
</dbReference>
<dbReference type="InterPro" id="IPR011990">
    <property type="entry name" value="TPR-like_helical_dom_sf"/>
</dbReference>
<dbReference type="PANTHER" id="PTHR44366">
    <property type="entry name" value="UDP-N-ACETYLGLUCOSAMINE--PEPTIDE N-ACETYLGLUCOSAMINYLTRANSFERASE 110 KDA SUBUNIT"/>
    <property type="match status" value="1"/>
</dbReference>
<dbReference type="EMBL" id="CATOUU010000552">
    <property type="protein sequence ID" value="CAI9933848.1"/>
    <property type="molecule type" value="Genomic_DNA"/>
</dbReference>
<evidence type="ECO:0000256" key="2">
    <source>
        <dbReference type="ARBA" id="ARBA00022679"/>
    </source>
</evidence>
<evidence type="ECO:0000313" key="9">
    <source>
        <dbReference type="Proteomes" id="UP001642409"/>
    </source>
</evidence>
<keyword evidence="3" id="KW-0677">Repeat</keyword>
<gene>
    <name evidence="6" type="ORF">HINF_LOCUS21493</name>
    <name evidence="8" type="ORF">HINF_LOCUS77703</name>
    <name evidence="7" type="ORF">HINF_LOCUS9299</name>
</gene>
<dbReference type="Pfam" id="PF14559">
    <property type="entry name" value="TPR_19"/>
    <property type="match status" value="1"/>
</dbReference>
<comment type="caution">
    <text evidence="6">The sequence shown here is derived from an EMBL/GenBank/DDBJ whole genome shotgun (WGS) entry which is preliminary data.</text>
</comment>
<protein>
    <submittedName>
        <fullName evidence="6">O-linked GlcNAc transferase</fullName>
    </submittedName>
    <submittedName>
        <fullName evidence="7">O-linked_GlcNAc transferase</fullName>
    </submittedName>
</protein>
<keyword evidence="2 6" id="KW-0808">Transferase</keyword>
<reference evidence="7 9" key="2">
    <citation type="submission" date="2024-07" db="EMBL/GenBank/DDBJ databases">
        <authorList>
            <person name="Akdeniz Z."/>
        </authorList>
    </citation>
    <scope>NUCLEOTIDE SEQUENCE [LARGE SCALE GENOMIC DNA]</scope>
</reference>
<dbReference type="GO" id="GO:0097363">
    <property type="term" value="F:protein O-acetylglucosaminyltransferase activity"/>
    <property type="evidence" value="ECO:0007669"/>
    <property type="project" value="TreeGrafter"/>
</dbReference>
<evidence type="ECO:0000256" key="4">
    <source>
        <dbReference type="ARBA" id="ARBA00022803"/>
    </source>
</evidence>
<dbReference type="GO" id="GO:0006493">
    <property type="term" value="P:protein O-linked glycosylation"/>
    <property type="evidence" value="ECO:0007669"/>
    <property type="project" value="InterPro"/>
</dbReference>
<evidence type="ECO:0000313" key="7">
    <source>
        <dbReference type="EMBL" id="CAL5986188.1"/>
    </source>
</evidence>
<proteinExistence type="predicted"/>
<evidence type="ECO:0000313" key="6">
    <source>
        <dbReference type="EMBL" id="CAI9933848.1"/>
    </source>
</evidence>
<evidence type="ECO:0000256" key="3">
    <source>
        <dbReference type="ARBA" id="ARBA00022737"/>
    </source>
</evidence>
<comment type="pathway">
    <text evidence="1">Protein modification; protein glycosylation.</text>
</comment>
<dbReference type="Gene3D" id="3.40.50.11380">
    <property type="match status" value="1"/>
</dbReference>
<dbReference type="Proteomes" id="UP001642409">
    <property type="component" value="Unassembled WGS sequence"/>
</dbReference>
<dbReference type="EMBL" id="CAXDID020000778">
    <property type="protein sequence ID" value="CAL6113856.1"/>
    <property type="molecule type" value="Genomic_DNA"/>
</dbReference>
<accession>A0AA86P8N8</accession>
<dbReference type="Pfam" id="PF13844">
    <property type="entry name" value="Glyco_transf_41"/>
    <property type="match status" value="2"/>
</dbReference>
<evidence type="ECO:0000259" key="5">
    <source>
        <dbReference type="Pfam" id="PF13844"/>
    </source>
</evidence>
<name>A0AA86P8N8_9EUKA</name>
<organism evidence="6">
    <name type="scientific">Hexamita inflata</name>
    <dbReference type="NCBI Taxonomy" id="28002"/>
    <lineage>
        <taxon>Eukaryota</taxon>
        <taxon>Metamonada</taxon>
        <taxon>Diplomonadida</taxon>
        <taxon>Hexamitidae</taxon>
        <taxon>Hexamitinae</taxon>
        <taxon>Hexamita</taxon>
    </lineage>
</organism>
<evidence type="ECO:0000256" key="1">
    <source>
        <dbReference type="ARBA" id="ARBA00004922"/>
    </source>
</evidence>